<keyword evidence="5" id="KW-1133">Transmembrane helix</keyword>
<accession>A0A0V7ZBI1</accession>
<dbReference type="PANTHER" id="PTHR32347">
    <property type="entry name" value="EFFLUX SYSTEM COMPONENT YKNX-RELATED"/>
    <property type="match status" value="1"/>
</dbReference>
<protein>
    <submittedName>
        <fullName evidence="6">DevB-like secretion protein</fullName>
    </submittedName>
</protein>
<dbReference type="EMBL" id="LMTZ01000169">
    <property type="protein sequence ID" value="KST61848.1"/>
    <property type="molecule type" value="Genomic_DNA"/>
</dbReference>
<evidence type="ECO:0000313" key="7">
    <source>
        <dbReference type="Proteomes" id="UP000053372"/>
    </source>
</evidence>
<organism evidence="6 7">
    <name type="scientific">Mastigocoleus testarum BC008</name>
    <dbReference type="NCBI Taxonomy" id="371196"/>
    <lineage>
        <taxon>Bacteria</taxon>
        <taxon>Bacillati</taxon>
        <taxon>Cyanobacteriota</taxon>
        <taxon>Cyanophyceae</taxon>
        <taxon>Nostocales</taxon>
        <taxon>Hapalosiphonaceae</taxon>
        <taxon>Mastigocoleus</taxon>
    </lineage>
</organism>
<feature type="compositionally biased region" description="Low complexity" evidence="4">
    <location>
        <begin position="11"/>
        <end position="21"/>
    </location>
</feature>
<dbReference type="AlphaFoldDB" id="A0A0V7ZBI1"/>
<dbReference type="InterPro" id="IPR014315">
    <property type="entry name" value="ABC_heterocyst_DevB"/>
</dbReference>
<sequence length="418" mass="46561">MNVIRYKKSTKPPSSDPTPATKKSKLRRKFVPWVVGIIIFAAIGFGSGIYLVLSQAKSQHSAPKQIASVTEAKKVTALGRLEPEGEVIKLSVSNAQDSRVNKLLVKEGDRVKAEQVIAILQGLDKKKAELAEAKQNVVVYQAKLIQIQAGEAKNAEITAQKANIARLEAQLRTQKLEREAEIFDAKAELRNAEINYQRYQTLHQQGAETAQKRDNAQEAFERAQAKLNQTQAHLQNTVSTLQEQIAQERAMLEKLKEVRPVDLKVAQAELQQANTQVKRIKAELEDLYVRVPVAGRILKINTRVGEQVNTSQGIVELGRIHQMYAIAEVYETDVGLVKPGQRASIISEHGGFDRKIHGTVDHIGMQIKKQDVLSADPAADKDARVVEVKIRIDPKDNNRVAGLTNLQVRITIDLERRV</sequence>
<keyword evidence="5" id="KW-0472">Membrane</keyword>
<comment type="subcellular location">
    <subcellularLocation>
        <location evidence="1">Cell envelope</location>
    </subcellularLocation>
</comment>
<dbReference type="OrthoDB" id="556614at2"/>
<proteinExistence type="predicted"/>
<reference evidence="6 7" key="1">
    <citation type="journal article" date="2015" name="Genome Announc.">
        <title>Draft Genome of the Euendolithic (true boring) Cyanobacterium Mastigocoleus testarum strain BC008.</title>
        <authorList>
            <person name="Guida B.S."/>
            <person name="Garcia-Pichel F."/>
        </authorList>
    </citation>
    <scope>NUCLEOTIDE SEQUENCE [LARGE SCALE GENOMIC DNA]</scope>
    <source>
        <strain evidence="6 7">BC008</strain>
    </source>
</reference>
<dbReference type="InterPro" id="IPR050465">
    <property type="entry name" value="UPF0194_transport"/>
</dbReference>
<dbReference type="PANTHER" id="PTHR32347:SF27">
    <property type="entry name" value="RND EFFLUX PUMP MEMBRANE FUSION PROTEIN BARREL-SANDWICH DOMAIN-CONTAINING PROTEIN"/>
    <property type="match status" value="1"/>
</dbReference>
<evidence type="ECO:0000256" key="3">
    <source>
        <dbReference type="SAM" id="Coils"/>
    </source>
</evidence>
<feature type="coiled-coil region" evidence="3">
    <location>
        <begin position="123"/>
        <end position="290"/>
    </location>
</feature>
<keyword evidence="2 3" id="KW-0175">Coiled coil</keyword>
<feature type="compositionally biased region" description="Basic residues" evidence="4">
    <location>
        <begin position="1"/>
        <end position="10"/>
    </location>
</feature>
<feature type="region of interest" description="Disordered" evidence="4">
    <location>
        <begin position="1"/>
        <end position="23"/>
    </location>
</feature>
<dbReference type="NCBIfam" id="TIGR02971">
    <property type="entry name" value="heterocyst_DevB"/>
    <property type="match status" value="1"/>
</dbReference>
<comment type="caution">
    <text evidence="6">The sequence shown here is derived from an EMBL/GenBank/DDBJ whole genome shotgun (WGS) entry which is preliminary data.</text>
</comment>
<keyword evidence="5" id="KW-0812">Transmembrane</keyword>
<dbReference type="GO" id="GO:0030313">
    <property type="term" value="C:cell envelope"/>
    <property type="evidence" value="ECO:0007669"/>
    <property type="project" value="UniProtKB-SubCell"/>
</dbReference>
<evidence type="ECO:0000256" key="1">
    <source>
        <dbReference type="ARBA" id="ARBA00004196"/>
    </source>
</evidence>
<evidence type="ECO:0000256" key="2">
    <source>
        <dbReference type="ARBA" id="ARBA00023054"/>
    </source>
</evidence>
<gene>
    <name evidence="6" type="ORF">BC008_07325</name>
</gene>
<dbReference type="Gene3D" id="1.10.287.470">
    <property type="entry name" value="Helix hairpin bin"/>
    <property type="match status" value="1"/>
</dbReference>
<evidence type="ECO:0000256" key="4">
    <source>
        <dbReference type="SAM" id="MobiDB-lite"/>
    </source>
</evidence>
<dbReference type="Gene3D" id="2.40.30.170">
    <property type="match status" value="1"/>
</dbReference>
<evidence type="ECO:0000256" key="5">
    <source>
        <dbReference type="SAM" id="Phobius"/>
    </source>
</evidence>
<evidence type="ECO:0000313" key="6">
    <source>
        <dbReference type="EMBL" id="KST61848.1"/>
    </source>
</evidence>
<keyword evidence="7" id="KW-1185">Reference proteome</keyword>
<name>A0A0V7ZBI1_9CYAN</name>
<feature type="transmembrane region" description="Helical" evidence="5">
    <location>
        <begin position="30"/>
        <end position="53"/>
    </location>
</feature>
<dbReference type="SUPFAM" id="SSF111369">
    <property type="entry name" value="HlyD-like secretion proteins"/>
    <property type="match status" value="2"/>
</dbReference>
<dbReference type="Proteomes" id="UP000053372">
    <property type="component" value="Unassembled WGS sequence"/>
</dbReference>